<dbReference type="InterPro" id="IPR011162">
    <property type="entry name" value="MHC_I/II-like_Ag-recog"/>
</dbReference>
<evidence type="ECO:0000256" key="5">
    <source>
        <dbReference type="ARBA" id="ARBA00022859"/>
    </source>
</evidence>
<dbReference type="InterPro" id="IPR050160">
    <property type="entry name" value="MHC/Immunoglobulin"/>
</dbReference>
<keyword evidence="7" id="KW-1064">Adaptive immunity</keyword>
<dbReference type="InterPro" id="IPR001003">
    <property type="entry name" value="MHC_II_a_N"/>
</dbReference>
<comment type="similarity">
    <text evidence="2">Belongs to the MHC class II family.</text>
</comment>
<evidence type="ECO:0000256" key="7">
    <source>
        <dbReference type="ARBA" id="ARBA00023130"/>
    </source>
</evidence>
<keyword evidence="12" id="KW-0393">Immunoglobulin domain</keyword>
<comment type="subcellular location">
    <subcellularLocation>
        <location evidence="1">Membrane</location>
        <topology evidence="1">Single-pass type I membrane protein</topology>
    </subcellularLocation>
</comment>
<evidence type="ECO:0000256" key="1">
    <source>
        <dbReference type="ARBA" id="ARBA00004479"/>
    </source>
</evidence>
<organism evidence="14 15">
    <name type="scientific">Phoxinus phoxinus</name>
    <name type="common">Eurasian minnow</name>
    <dbReference type="NCBI Taxonomy" id="58324"/>
    <lineage>
        <taxon>Eukaryota</taxon>
        <taxon>Metazoa</taxon>
        <taxon>Chordata</taxon>
        <taxon>Craniata</taxon>
        <taxon>Vertebrata</taxon>
        <taxon>Euteleostomi</taxon>
        <taxon>Actinopterygii</taxon>
        <taxon>Neopterygii</taxon>
        <taxon>Teleostei</taxon>
        <taxon>Ostariophysi</taxon>
        <taxon>Cypriniformes</taxon>
        <taxon>Leuciscidae</taxon>
        <taxon>Phoxininae</taxon>
        <taxon>Phoxinus</taxon>
    </lineage>
</organism>
<dbReference type="GO" id="GO:0042613">
    <property type="term" value="C:MHC class II protein complex"/>
    <property type="evidence" value="ECO:0007669"/>
    <property type="project" value="UniProtKB-KW"/>
</dbReference>
<dbReference type="SUPFAM" id="SSF54452">
    <property type="entry name" value="MHC antigen-recognition domain"/>
    <property type="match status" value="1"/>
</dbReference>
<reference evidence="14 15" key="1">
    <citation type="submission" date="2024-02" db="EMBL/GenBank/DDBJ databases">
        <title>Chromosome-level genome assembly of the Eurasian Minnow (Phoxinus phoxinus).</title>
        <authorList>
            <person name="Oriowo T.O."/>
            <person name="Martin S."/>
            <person name="Stange M."/>
            <person name="Chrysostomakis Y."/>
            <person name="Brown T."/>
            <person name="Winkler S."/>
            <person name="Kukowka S."/>
            <person name="Myers E.W."/>
            <person name="Bohne A."/>
        </authorList>
    </citation>
    <scope>NUCLEOTIDE SEQUENCE [LARGE SCALE GENOMIC DNA]</scope>
    <source>
        <strain evidence="14">ZFMK-TIS-60720</strain>
        <tissue evidence="14">Whole Organism</tissue>
    </source>
</reference>
<feature type="domain" description="Ig-like" evidence="13">
    <location>
        <begin position="103"/>
        <end position="191"/>
    </location>
</feature>
<protein>
    <recommendedName>
        <fullName evidence="13">Ig-like domain-containing protein</fullName>
    </recommendedName>
</protein>
<evidence type="ECO:0000256" key="6">
    <source>
        <dbReference type="ARBA" id="ARBA00022989"/>
    </source>
</evidence>
<dbReference type="SMART" id="SM00407">
    <property type="entry name" value="IGc1"/>
    <property type="match status" value="1"/>
</dbReference>
<dbReference type="Pfam" id="PF07654">
    <property type="entry name" value="C1-set"/>
    <property type="match status" value="1"/>
</dbReference>
<dbReference type="InterPro" id="IPR007110">
    <property type="entry name" value="Ig-like_dom"/>
</dbReference>
<dbReference type="GO" id="GO:0002504">
    <property type="term" value="P:antigen processing and presentation of peptide or polysaccharide antigen via MHC class II"/>
    <property type="evidence" value="ECO:0007669"/>
    <property type="project" value="UniProtKB-KW"/>
</dbReference>
<dbReference type="Proteomes" id="UP001364617">
    <property type="component" value="Unassembled WGS sequence"/>
</dbReference>
<keyword evidence="11" id="KW-0491">MHC II</keyword>
<dbReference type="InterPro" id="IPR036179">
    <property type="entry name" value="Ig-like_dom_sf"/>
</dbReference>
<evidence type="ECO:0000313" key="14">
    <source>
        <dbReference type="EMBL" id="KAK7162368.1"/>
    </source>
</evidence>
<dbReference type="PANTHER" id="PTHR19944:SF86">
    <property type="entry name" value="HLA CLASS II HISTOCOMPATIBILITY ANTIGEN, DR ALPHA CHAIN"/>
    <property type="match status" value="1"/>
</dbReference>
<proteinExistence type="inferred from homology"/>
<dbReference type="Pfam" id="PF00993">
    <property type="entry name" value="MHC_II_alpha"/>
    <property type="match status" value="1"/>
</dbReference>
<dbReference type="InterPro" id="IPR003006">
    <property type="entry name" value="Ig/MHC_CS"/>
</dbReference>
<dbReference type="SUPFAM" id="SSF48726">
    <property type="entry name" value="Immunoglobulin"/>
    <property type="match status" value="1"/>
</dbReference>
<keyword evidence="10" id="KW-0325">Glycoprotein</keyword>
<keyword evidence="3" id="KW-0812">Transmembrane</keyword>
<dbReference type="InterPro" id="IPR013783">
    <property type="entry name" value="Ig-like_fold"/>
</dbReference>
<name>A0AAN9D6Q7_9TELE</name>
<dbReference type="Gene3D" id="2.60.40.10">
    <property type="entry name" value="Immunoglobulins"/>
    <property type="match status" value="1"/>
</dbReference>
<evidence type="ECO:0000256" key="8">
    <source>
        <dbReference type="ARBA" id="ARBA00023136"/>
    </source>
</evidence>
<dbReference type="SMART" id="SM00920">
    <property type="entry name" value="MHC_II_alpha"/>
    <property type="match status" value="1"/>
</dbReference>
<evidence type="ECO:0000256" key="9">
    <source>
        <dbReference type="ARBA" id="ARBA00023157"/>
    </source>
</evidence>
<comment type="caution">
    <text evidence="14">The sequence shown here is derived from an EMBL/GenBank/DDBJ whole genome shotgun (WGS) entry which is preliminary data.</text>
</comment>
<keyword evidence="6" id="KW-1133">Transmembrane helix</keyword>
<dbReference type="PROSITE" id="PS00290">
    <property type="entry name" value="IG_MHC"/>
    <property type="match status" value="1"/>
</dbReference>
<dbReference type="InterPro" id="IPR014745">
    <property type="entry name" value="MHC_II_a/b_N"/>
</dbReference>
<evidence type="ECO:0000256" key="2">
    <source>
        <dbReference type="ARBA" id="ARBA00007394"/>
    </source>
</evidence>
<evidence type="ECO:0000313" key="15">
    <source>
        <dbReference type="Proteomes" id="UP001364617"/>
    </source>
</evidence>
<evidence type="ECO:0000256" key="10">
    <source>
        <dbReference type="ARBA" id="ARBA00023180"/>
    </source>
</evidence>
<keyword evidence="5" id="KW-0391">Immunity</keyword>
<keyword evidence="15" id="KW-1185">Reference proteome</keyword>
<keyword evidence="9" id="KW-1015">Disulfide bond</keyword>
<dbReference type="EMBL" id="JAYKXH010000007">
    <property type="protein sequence ID" value="KAK7162368.1"/>
    <property type="molecule type" value="Genomic_DNA"/>
</dbReference>
<evidence type="ECO:0000256" key="12">
    <source>
        <dbReference type="ARBA" id="ARBA00023319"/>
    </source>
</evidence>
<dbReference type="Gene3D" id="3.10.320.10">
    <property type="entry name" value="Class II Histocompatibility Antigen, M Beta Chain, Chain B, domain 1"/>
    <property type="match status" value="1"/>
</dbReference>
<dbReference type="InterPro" id="IPR003597">
    <property type="entry name" value="Ig_C1-set"/>
</dbReference>
<dbReference type="AlphaFoldDB" id="A0AAN9D6Q7"/>
<evidence type="ECO:0000256" key="11">
    <source>
        <dbReference type="ARBA" id="ARBA00023182"/>
    </source>
</evidence>
<keyword evidence="4" id="KW-0732">Signal</keyword>
<evidence type="ECO:0000259" key="13">
    <source>
        <dbReference type="PROSITE" id="PS50835"/>
    </source>
</evidence>
<accession>A0AAN9D6Q7</accession>
<evidence type="ECO:0000256" key="3">
    <source>
        <dbReference type="ARBA" id="ARBA00022692"/>
    </source>
</evidence>
<keyword evidence="8" id="KW-0472">Membrane</keyword>
<evidence type="ECO:0000256" key="4">
    <source>
        <dbReference type="ARBA" id="ARBA00022729"/>
    </source>
</evidence>
<sequence length="254" mass="27765">MELYLAITLTFSLSTDAQFTHNYFNIDGCSDTEKESMVGSDGEEMWHADFNRKLGVNTLPDFADPMSFPGFYETSVGQQEVCKENLAVCIKAYKNPPEELDPPETAIYPKTGVELGVENSLVCHVTGFFPPPVDVSWTKNNVLVTAGVSLSQNRPRSDGTFHMFSSLKIVPGERDIYSCTVKHRALRGPLTKIWGVGEASAVRPGVGPVLFCGVGMTLALLGVATGIGFCIKGAATHNTDMAKQEKKSLQWTYR</sequence>
<dbReference type="GO" id="GO:0002250">
    <property type="term" value="P:adaptive immune response"/>
    <property type="evidence" value="ECO:0007669"/>
    <property type="project" value="UniProtKB-KW"/>
</dbReference>
<gene>
    <name evidence="14" type="ORF">R3I93_006610</name>
</gene>
<dbReference type="PROSITE" id="PS50835">
    <property type="entry name" value="IG_LIKE"/>
    <property type="match status" value="1"/>
</dbReference>
<dbReference type="PANTHER" id="PTHR19944">
    <property type="entry name" value="MHC CLASS II-RELATED"/>
    <property type="match status" value="1"/>
</dbReference>